<dbReference type="EMBL" id="JAUUTY010000002">
    <property type="protein sequence ID" value="KAK1680240.1"/>
    <property type="molecule type" value="Genomic_DNA"/>
</dbReference>
<dbReference type="Proteomes" id="UP001231189">
    <property type="component" value="Unassembled WGS sequence"/>
</dbReference>
<sequence>MLVLRGEFSNDNQEIWTQEELKRHIVQGLDGQSSDEWKLLEQQPFSPPPAPTSQTTPSPQPSSAGSPSDSNSNGNGICDIRGGGVTGIVISLVVLGTMCSGLRPMNIVSPAWKEGLQRTVSMNMQPPSSLSRSTRKI</sequence>
<accession>A0AAD8TC85</accession>
<evidence type="ECO:0000313" key="2">
    <source>
        <dbReference type="EMBL" id="KAK1680240.1"/>
    </source>
</evidence>
<reference evidence="2" key="1">
    <citation type="submission" date="2023-07" db="EMBL/GenBank/DDBJ databases">
        <title>A chromosome-level genome assembly of Lolium multiflorum.</title>
        <authorList>
            <person name="Chen Y."/>
            <person name="Copetti D."/>
            <person name="Kolliker R."/>
            <person name="Studer B."/>
        </authorList>
    </citation>
    <scope>NUCLEOTIDE SEQUENCE</scope>
    <source>
        <strain evidence="2">02402/16</strain>
        <tissue evidence="2">Leaf</tissue>
    </source>
</reference>
<protein>
    <submittedName>
        <fullName evidence="2">Uncharacterized protein</fullName>
    </submittedName>
</protein>
<organism evidence="2 3">
    <name type="scientific">Lolium multiflorum</name>
    <name type="common">Italian ryegrass</name>
    <name type="synonym">Lolium perenne subsp. multiflorum</name>
    <dbReference type="NCBI Taxonomy" id="4521"/>
    <lineage>
        <taxon>Eukaryota</taxon>
        <taxon>Viridiplantae</taxon>
        <taxon>Streptophyta</taxon>
        <taxon>Embryophyta</taxon>
        <taxon>Tracheophyta</taxon>
        <taxon>Spermatophyta</taxon>
        <taxon>Magnoliopsida</taxon>
        <taxon>Liliopsida</taxon>
        <taxon>Poales</taxon>
        <taxon>Poaceae</taxon>
        <taxon>BOP clade</taxon>
        <taxon>Pooideae</taxon>
        <taxon>Poodae</taxon>
        <taxon>Poeae</taxon>
        <taxon>Poeae Chloroplast Group 2 (Poeae type)</taxon>
        <taxon>Loliodinae</taxon>
        <taxon>Loliinae</taxon>
        <taxon>Lolium</taxon>
    </lineage>
</organism>
<evidence type="ECO:0000313" key="3">
    <source>
        <dbReference type="Proteomes" id="UP001231189"/>
    </source>
</evidence>
<feature type="compositionally biased region" description="Low complexity" evidence="1">
    <location>
        <begin position="52"/>
        <end position="76"/>
    </location>
</feature>
<evidence type="ECO:0000256" key="1">
    <source>
        <dbReference type="SAM" id="MobiDB-lite"/>
    </source>
</evidence>
<name>A0AAD8TC85_LOLMU</name>
<feature type="region of interest" description="Disordered" evidence="1">
    <location>
        <begin position="36"/>
        <end position="78"/>
    </location>
</feature>
<gene>
    <name evidence="2" type="ORF">QYE76_041088</name>
</gene>
<proteinExistence type="predicted"/>
<dbReference type="AlphaFoldDB" id="A0AAD8TC85"/>
<comment type="caution">
    <text evidence="2">The sequence shown here is derived from an EMBL/GenBank/DDBJ whole genome shotgun (WGS) entry which is preliminary data.</text>
</comment>
<keyword evidence="3" id="KW-1185">Reference proteome</keyword>